<dbReference type="FunFam" id="3.40.50.620:FF:000062">
    <property type="entry name" value="Arginine--tRNA ligase"/>
    <property type="match status" value="1"/>
</dbReference>
<dbReference type="SMART" id="SM00836">
    <property type="entry name" value="DALR_1"/>
    <property type="match status" value="1"/>
</dbReference>
<keyword evidence="16" id="KW-1185">Reference proteome</keyword>
<evidence type="ECO:0000256" key="8">
    <source>
        <dbReference type="ARBA" id="ARBA00022917"/>
    </source>
</evidence>
<organism evidence="15 16">
    <name type="scientific">Glaciibacter psychrotolerans</name>
    <dbReference type="NCBI Taxonomy" id="670054"/>
    <lineage>
        <taxon>Bacteria</taxon>
        <taxon>Bacillati</taxon>
        <taxon>Actinomycetota</taxon>
        <taxon>Actinomycetes</taxon>
        <taxon>Micrococcales</taxon>
        <taxon>Microbacteriaceae</taxon>
        <taxon>Glaciibacter</taxon>
    </lineage>
</organism>
<dbReference type="SUPFAM" id="SSF55190">
    <property type="entry name" value="Arginyl-tRNA synthetase (ArgRS), N-terminal 'additional' domain"/>
    <property type="match status" value="1"/>
</dbReference>
<evidence type="ECO:0000256" key="5">
    <source>
        <dbReference type="ARBA" id="ARBA00022598"/>
    </source>
</evidence>
<dbReference type="HAMAP" id="MF_00123">
    <property type="entry name" value="Arg_tRNA_synth"/>
    <property type="match status" value="1"/>
</dbReference>
<dbReference type="InterPro" id="IPR001412">
    <property type="entry name" value="aa-tRNA-synth_I_CS"/>
</dbReference>
<keyword evidence="9 11" id="KW-0030">Aminoacyl-tRNA synthetase</keyword>
<dbReference type="Pfam" id="PF00750">
    <property type="entry name" value="tRNA-synt_1d"/>
    <property type="match status" value="1"/>
</dbReference>
<evidence type="ECO:0000256" key="4">
    <source>
        <dbReference type="ARBA" id="ARBA00022490"/>
    </source>
</evidence>
<dbReference type="PRINTS" id="PR01038">
    <property type="entry name" value="TRNASYNTHARG"/>
</dbReference>
<dbReference type="InterPro" id="IPR035684">
    <property type="entry name" value="ArgRS_core"/>
</dbReference>
<dbReference type="Gene3D" id="3.40.50.620">
    <property type="entry name" value="HUPs"/>
    <property type="match status" value="1"/>
</dbReference>
<evidence type="ECO:0000256" key="10">
    <source>
        <dbReference type="ARBA" id="ARBA00049339"/>
    </source>
</evidence>
<evidence type="ECO:0000313" key="15">
    <source>
        <dbReference type="EMBL" id="NYJ20094.1"/>
    </source>
</evidence>
<dbReference type="CDD" id="cd00671">
    <property type="entry name" value="ArgRS_core"/>
    <property type="match status" value="1"/>
</dbReference>
<feature type="domain" description="Arginyl tRNA synthetase N-terminal" evidence="14">
    <location>
        <begin position="8"/>
        <end position="99"/>
    </location>
</feature>
<dbReference type="GO" id="GO:0005524">
    <property type="term" value="F:ATP binding"/>
    <property type="evidence" value="ECO:0007669"/>
    <property type="project" value="UniProtKB-UniRule"/>
</dbReference>
<dbReference type="Proteomes" id="UP000537260">
    <property type="component" value="Unassembled WGS sequence"/>
</dbReference>
<dbReference type="NCBIfam" id="TIGR00456">
    <property type="entry name" value="argS"/>
    <property type="match status" value="1"/>
</dbReference>
<dbReference type="InterPro" id="IPR008909">
    <property type="entry name" value="DALR_anticod-bd"/>
</dbReference>
<dbReference type="EMBL" id="JACCFM010000001">
    <property type="protein sequence ID" value="NYJ20094.1"/>
    <property type="molecule type" value="Genomic_DNA"/>
</dbReference>
<evidence type="ECO:0000256" key="7">
    <source>
        <dbReference type="ARBA" id="ARBA00022840"/>
    </source>
</evidence>
<dbReference type="PROSITE" id="PS00178">
    <property type="entry name" value="AA_TRNA_LIGASE_I"/>
    <property type="match status" value="1"/>
</dbReference>
<dbReference type="InterPro" id="IPR036695">
    <property type="entry name" value="Arg-tRNA-synth_N_sf"/>
</dbReference>
<sequence length="558" mass="61052">MTPAELSQTLLNLVTELVERRRQSGAEIAELGLTLDDVTLERPRNRDHGDWASSISMKLAKPLGSNPREVATELAAGLEAVNGVASVDIAGPGFINIRLDAAAAGALAKTIVEAGAVYGNGHMYDGIKINLEFVSANPTGPIHMGGVRWAAVGDSLARVLQAEGADVTREYYFNDHGSQIDRFARSVLAAYLGEPTPEDGYGGAYIGDIAATVVEKYDGDIASLPRDEQQEVFRSIGVDLMFTEIKEKLHGFGVDFDVFFHEDSLHESGAVERAIERLREQGHIFEEDGAIWLRTTTFGDDRDRVIIRSNGEPAYISGDIGYYLNKRERGFDQNLIMLGADHHGYVGRMMAMVAAFGDTPGVNLQILIGQMVNLLQGGEPVRMSKRAGTIVTLDDLVDAVGVDAGRYALVRSSSDSQLDIDLDLLGKHTNENPVFYVQYAHARTCSVARNAAASGVERTIFSPELLTHDSESALLGVLQEFPRVVAQAAELREPHRVARYIEEVAGYYHRWYDNCRVIPLGEEPVTDVHRTRLWLNDATGQVIRNGLTMVGVSAPERM</sequence>
<gene>
    <name evidence="11" type="primary">argS</name>
    <name evidence="15" type="ORF">HNR05_001885</name>
</gene>
<keyword evidence="7 11" id="KW-0067">ATP-binding</keyword>
<evidence type="ECO:0000256" key="6">
    <source>
        <dbReference type="ARBA" id="ARBA00022741"/>
    </source>
</evidence>
<evidence type="ECO:0000259" key="13">
    <source>
        <dbReference type="SMART" id="SM00836"/>
    </source>
</evidence>
<dbReference type="SMART" id="SM01016">
    <property type="entry name" value="Arg_tRNA_synt_N"/>
    <property type="match status" value="1"/>
</dbReference>
<accession>A0A7Z0EEB9</accession>
<proteinExistence type="inferred from homology"/>
<comment type="subcellular location">
    <subcellularLocation>
        <location evidence="1 11">Cytoplasm</location>
    </subcellularLocation>
</comment>
<keyword evidence="6 11" id="KW-0547">Nucleotide-binding</keyword>
<dbReference type="AlphaFoldDB" id="A0A7Z0EEB9"/>
<dbReference type="EC" id="6.1.1.19" evidence="11"/>
<evidence type="ECO:0000256" key="9">
    <source>
        <dbReference type="ARBA" id="ARBA00023146"/>
    </source>
</evidence>
<comment type="catalytic activity">
    <reaction evidence="10 11">
        <text>tRNA(Arg) + L-arginine + ATP = L-arginyl-tRNA(Arg) + AMP + diphosphate</text>
        <dbReference type="Rhea" id="RHEA:20301"/>
        <dbReference type="Rhea" id="RHEA-COMP:9658"/>
        <dbReference type="Rhea" id="RHEA-COMP:9673"/>
        <dbReference type="ChEBI" id="CHEBI:30616"/>
        <dbReference type="ChEBI" id="CHEBI:32682"/>
        <dbReference type="ChEBI" id="CHEBI:33019"/>
        <dbReference type="ChEBI" id="CHEBI:78442"/>
        <dbReference type="ChEBI" id="CHEBI:78513"/>
        <dbReference type="ChEBI" id="CHEBI:456215"/>
        <dbReference type="EC" id="6.1.1.19"/>
    </reaction>
</comment>
<dbReference type="InterPro" id="IPR009080">
    <property type="entry name" value="tRNAsynth_Ia_anticodon-bd"/>
</dbReference>
<protein>
    <recommendedName>
        <fullName evidence="11">Arginine--tRNA ligase</fullName>
        <ecNumber evidence="11">6.1.1.19</ecNumber>
    </recommendedName>
    <alternativeName>
        <fullName evidence="11">Arginyl-tRNA synthetase</fullName>
        <shortName evidence="11">ArgRS</shortName>
    </alternativeName>
</protein>
<dbReference type="Gene3D" id="1.10.730.10">
    <property type="entry name" value="Isoleucyl-tRNA Synthetase, Domain 1"/>
    <property type="match status" value="1"/>
</dbReference>
<dbReference type="InterPro" id="IPR005148">
    <property type="entry name" value="Arg-tRNA-synth_N"/>
</dbReference>
<dbReference type="PANTHER" id="PTHR11956:SF5">
    <property type="entry name" value="ARGININE--TRNA LIGASE, CYTOPLASMIC"/>
    <property type="match status" value="1"/>
</dbReference>
<dbReference type="GO" id="GO:0005737">
    <property type="term" value="C:cytoplasm"/>
    <property type="evidence" value="ECO:0007669"/>
    <property type="project" value="UniProtKB-SubCell"/>
</dbReference>
<dbReference type="PANTHER" id="PTHR11956">
    <property type="entry name" value="ARGINYL-TRNA SYNTHETASE"/>
    <property type="match status" value="1"/>
</dbReference>
<keyword evidence="5 11" id="KW-0436">Ligase</keyword>
<evidence type="ECO:0000259" key="14">
    <source>
        <dbReference type="SMART" id="SM01016"/>
    </source>
</evidence>
<name>A0A7Z0EEB9_9MICO</name>
<dbReference type="GO" id="GO:0006420">
    <property type="term" value="P:arginyl-tRNA aminoacylation"/>
    <property type="evidence" value="ECO:0007669"/>
    <property type="project" value="UniProtKB-UniRule"/>
</dbReference>
<dbReference type="SUPFAM" id="SSF47323">
    <property type="entry name" value="Anticodon-binding domain of a subclass of class I aminoacyl-tRNA synthetases"/>
    <property type="match status" value="1"/>
</dbReference>
<dbReference type="InterPro" id="IPR001278">
    <property type="entry name" value="Arg-tRNA-ligase"/>
</dbReference>
<dbReference type="RefSeq" id="WP_179578755.1">
    <property type="nucleotide sequence ID" value="NZ_JACCFM010000001.1"/>
</dbReference>
<feature type="domain" description="DALR anticodon binding" evidence="13">
    <location>
        <begin position="437"/>
        <end position="558"/>
    </location>
</feature>
<comment type="subunit">
    <text evidence="3 11">Monomer.</text>
</comment>
<feature type="short sequence motif" description="'HIGH' region" evidence="11">
    <location>
        <begin position="136"/>
        <end position="146"/>
    </location>
</feature>
<evidence type="ECO:0000256" key="1">
    <source>
        <dbReference type="ARBA" id="ARBA00004496"/>
    </source>
</evidence>
<evidence type="ECO:0000256" key="11">
    <source>
        <dbReference type="HAMAP-Rule" id="MF_00123"/>
    </source>
</evidence>
<dbReference type="Pfam" id="PF05746">
    <property type="entry name" value="DALR_1"/>
    <property type="match status" value="1"/>
</dbReference>
<evidence type="ECO:0000313" key="16">
    <source>
        <dbReference type="Proteomes" id="UP000537260"/>
    </source>
</evidence>
<dbReference type="GO" id="GO:0004814">
    <property type="term" value="F:arginine-tRNA ligase activity"/>
    <property type="evidence" value="ECO:0007669"/>
    <property type="project" value="UniProtKB-UniRule"/>
</dbReference>
<dbReference type="Gene3D" id="3.30.1360.70">
    <property type="entry name" value="Arginyl tRNA synthetase N-terminal domain"/>
    <property type="match status" value="1"/>
</dbReference>
<dbReference type="InterPro" id="IPR014729">
    <property type="entry name" value="Rossmann-like_a/b/a_fold"/>
</dbReference>
<dbReference type="FunFam" id="1.10.730.10:FF:000008">
    <property type="entry name" value="Arginine--tRNA ligase"/>
    <property type="match status" value="1"/>
</dbReference>
<evidence type="ECO:0000256" key="2">
    <source>
        <dbReference type="ARBA" id="ARBA00005594"/>
    </source>
</evidence>
<dbReference type="SUPFAM" id="SSF52374">
    <property type="entry name" value="Nucleotidylyl transferase"/>
    <property type="match status" value="1"/>
</dbReference>
<dbReference type="Pfam" id="PF03485">
    <property type="entry name" value="Arg_tRNA_synt_N"/>
    <property type="match status" value="1"/>
</dbReference>
<reference evidence="15 16" key="1">
    <citation type="submission" date="2020-07" db="EMBL/GenBank/DDBJ databases">
        <title>Sequencing the genomes of 1000 actinobacteria strains.</title>
        <authorList>
            <person name="Klenk H.-P."/>
        </authorList>
    </citation>
    <scope>NUCLEOTIDE SEQUENCE [LARGE SCALE GENOMIC DNA]</scope>
    <source>
        <strain evidence="15 16">LI1</strain>
    </source>
</reference>
<keyword evidence="8 11" id="KW-0648">Protein biosynthesis</keyword>
<evidence type="ECO:0000256" key="12">
    <source>
        <dbReference type="RuleBase" id="RU363038"/>
    </source>
</evidence>
<comment type="similarity">
    <text evidence="2 11 12">Belongs to the class-I aminoacyl-tRNA synthetase family.</text>
</comment>
<keyword evidence="4 11" id="KW-0963">Cytoplasm</keyword>
<evidence type="ECO:0000256" key="3">
    <source>
        <dbReference type="ARBA" id="ARBA00011245"/>
    </source>
</evidence>
<comment type="caution">
    <text evidence="15">The sequence shown here is derived from an EMBL/GenBank/DDBJ whole genome shotgun (WGS) entry which is preliminary data.</text>
</comment>